<keyword evidence="2" id="KW-1185">Reference proteome</keyword>
<dbReference type="OrthoDB" id="3173471at2"/>
<dbReference type="Proteomes" id="UP000320806">
    <property type="component" value="Unassembled WGS sequence"/>
</dbReference>
<dbReference type="AlphaFoldDB" id="A0A542EE57"/>
<accession>A0A542EE57</accession>
<dbReference type="InterPro" id="IPR011335">
    <property type="entry name" value="Restrct_endonuc-II-like"/>
</dbReference>
<dbReference type="InterPro" id="IPR008265">
    <property type="entry name" value="Lipase_GDSL_AS"/>
</dbReference>
<dbReference type="EMBL" id="VFMO01000001">
    <property type="protein sequence ID" value="TQJ13628.1"/>
    <property type="molecule type" value="Genomic_DNA"/>
</dbReference>
<reference evidence="1 2" key="1">
    <citation type="submission" date="2019-06" db="EMBL/GenBank/DDBJ databases">
        <title>Sequencing the genomes of 1000 actinobacteria strains.</title>
        <authorList>
            <person name="Klenk H.-P."/>
        </authorList>
    </citation>
    <scope>NUCLEOTIDE SEQUENCE [LARGE SCALE GENOMIC DNA]</scope>
    <source>
        <strain evidence="1 2">DSM 19828</strain>
    </source>
</reference>
<proteinExistence type="predicted"/>
<gene>
    <name evidence="1" type="ORF">FB459_1054</name>
</gene>
<evidence type="ECO:0000313" key="1">
    <source>
        <dbReference type="EMBL" id="TQJ13628.1"/>
    </source>
</evidence>
<comment type="caution">
    <text evidence="1">The sequence shown here is derived from an EMBL/GenBank/DDBJ whole genome shotgun (WGS) entry which is preliminary data.</text>
</comment>
<dbReference type="RefSeq" id="WP_141927681.1">
    <property type="nucleotide sequence ID" value="NZ_BAABCI010000033.1"/>
</dbReference>
<protein>
    <recommendedName>
        <fullName evidence="3">Very-short-patch-repair endonuclease</fullName>
    </recommendedName>
</protein>
<organism evidence="1 2">
    <name type="scientific">Yimella lutea</name>
    <dbReference type="NCBI Taxonomy" id="587872"/>
    <lineage>
        <taxon>Bacteria</taxon>
        <taxon>Bacillati</taxon>
        <taxon>Actinomycetota</taxon>
        <taxon>Actinomycetes</taxon>
        <taxon>Micrococcales</taxon>
        <taxon>Dermacoccaceae</taxon>
        <taxon>Yimella</taxon>
    </lineage>
</organism>
<evidence type="ECO:0008006" key="3">
    <source>
        <dbReference type="Google" id="ProtNLM"/>
    </source>
</evidence>
<dbReference type="GO" id="GO:0006629">
    <property type="term" value="P:lipid metabolic process"/>
    <property type="evidence" value="ECO:0007669"/>
    <property type="project" value="InterPro"/>
</dbReference>
<sequence>MHQVFTRKEALAAGIEGRQLRGRRYRALSRGLYCRADAAPSETQIVAALLRKLPAAEFACRQTAAVLLGAVVPRSSVVHLGSVERRSSKRDDVQLHWYRKPPTLTERGGIDVTTGAQTFADLSTELPFVDLLVLGDSLVQAGAMTIEQLAETSFDHRTGASSARAVAGLVRAGVESPYESRTRLLLVSAGLPEPLVNHPIRDDTGHVRRRIDLAYPEFKIAIEYDGRHHIEREGQWRSDIRRREELEADGWIFIVLTSRDIHRQPADAVSRVADALNRRGHPTSVNHVGWRRHFAS</sequence>
<dbReference type="PROSITE" id="PS01098">
    <property type="entry name" value="LIPASE_GDSL_SER"/>
    <property type="match status" value="1"/>
</dbReference>
<dbReference type="Gene3D" id="3.40.960.10">
    <property type="entry name" value="VSR Endonuclease"/>
    <property type="match status" value="1"/>
</dbReference>
<evidence type="ECO:0000313" key="2">
    <source>
        <dbReference type="Proteomes" id="UP000320806"/>
    </source>
</evidence>
<name>A0A542EE57_9MICO</name>
<dbReference type="SUPFAM" id="SSF52980">
    <property type="entry name" value="Restriction endonuclease-like"/>
    <property type="match status" value="1"/>
</dbReference>
<dbReference type="GO" id="GO:0016298">
    <property type="term" value="F:lipase activity"/>
    <property type="evidence" value="ECO:0007669"/>
    <property type="project" value="InterPro"/>
</dbReference>